<dbReference type="eggNOG" id="ENOG502ZPXH">
    <property type="taxonomic scope" value="Bacteria"/>
</dbReference>
<gene>
    <name evidence="3" type="ORF">SCLAV_p0854</name>
</gene>
<protein>
    <submittedName>
        <fullName evidence="3">Secreted protein</fullName>
    </submittedName>
</protein>
<geneLocation type="plasmid" evidence="3 4">
    <name>pSCL4</name>
</geneLocation>
<dbReference type="GeneID" id="93733962"/>
<dbReference type="AlphaFoldDB" id="B5GMX0"/>
<keyword evidence="3" id="KW-0614">Plasmid</keyword>
<feature type="region of interest" description="Disordered" evidence="1">
    <location>
        <begin position="48"/>
        <end position="69"/>
    </location>
</feature>
<dbReference type="KEGG" id="sclf:BB341_28475"/>
<dbReference type="RefSeq" id="WP_003953088.1">
    <property type="nucleotide sequence ID" value="NZ_CM000914.1"/>
</dbReference>
<organism evidence="3 4">
    <name type="scientific">Streptomyces clavuligerus</name>
    <dbReference type="NCBI Taxonomy" id="1901"/>
    <lineage>
        <taxon>Bacteria</taxon>
        <taxon>Bacillati</taxon>
        <taxon>Actinomycetota</taxon>
        <taxon>Actinomycetes</taxon>
        <taxon>Kitasatosporales</taxon>
        <taxon>Streptomycetaceae</taxon>
        <taxon>Streptomyces</taxon>
    </lineage>
</organism>
<evidence type="ECO:0000256" key="2">
    <source>
        <dbReference type="SAM" id="SignalP"/>
    </source>
</evidence>
<dbReference type="EMBL" id="CM000914">
    <property type="protein sequence ID" value="EFG04340.2"/>
    <property type="molecule type" value="Genomic_DNA"/>
</dbReference>
<feature type="signal peptide" evidence="2">
    <location>
        <begin position="1"/>
        <end position="28"/>
    </location>
</feature>
<evidence type="ECO:0000256" key="1">
    <source>
        <dbReference type="SAM" id="MobiDB-lite"/>
    </source>
</evidence>
<feature type="chain" id="PRO_5010492508" evidence="2">
    <location>
        <begin position="29"/>
        <end position="157"/>
    </location>
</feature>
<dbReference type="Proteomes" id="UP000002357">
    <property type="component" value="Plasmid pSCL4"/>
</dbReference>
<dbReference type="OrthoDB" id="3541237at2"/>
<reference evidence="3 4" key="1">
    <citation type="journal article" date="2010" name="Genome Biol. Evol.">
        <title>The sequence of a 1.8-mb bacterial linear plasmid reveals a rich evolutionary reservoir of secondary metabolic pathways.</title>
        <authorList>
            <person name="Medema M.H."/>
            <person name="Trefzer A."/>
            <person name="Kovalchuk A."/>
            <person name="van den Berg M."/>
            <person name="Mueller U."/>
            <person name="Heijne W."/>
            <person name="Wu L."/>
            <person name="Alam M.T."/>
            <person name="Ronning C.M."/>
            <person name="Nierman W.C."/>
            <person name="Bovenberg R.A.L."/>
            <person name="Breitling R."/>
            <person name="Takano E."/>
        </authorList>
    </citation>
    <scope>NUCLEOTIDE SEQUENCE [LARGE SCALE GENOMIC DNA]</scope>
    <source>
        <strain evidence="4">ATCC 27064 / DSM 738 / JCM 4710 / NBRC 13307 / NCIMB 12785 / NRRL 3585 / VKM Ac-602</strain>
        <plasmid evidence="3">pSCL4</plasmid>
    </source>
</reference>
<evidence type="ECO:0000313" key="3">
    <source>
        <dbReference type="EMBL" id="EFG04340.2"/>
    </source>
</evidence>
<sequence>MAPRKTLGMIVAAAALVAGQFAVGNASAAPAQASPLQQKVDTFLEQHPEARQTSRNTVDFPGGSATIAEPGATVDRTRAPACDNGWLCVQVANGTIYRYYTCQLYQFRGTGDGTFNNNQSSGTVARFYNQNGTQRWTNTAKDTGTASWTPVWSIRPC</sequence>
<accession>B5GMX0</accession>
<proteinExistence type="predicted"/>
<name>B5GMX0_STRCL</name>
<evidence type="ECO:0000313" key="4">
    <source>
        <dbReference type="Proteomes" id="UP000002357"/>
    </source>
</evidence>
<keyword evidence="2" id="KW-0732">Signal</keyword>
<keyword evidence="4" id="KW-1185">Reference proteome</keyword>